<dbReference type="HOGENOM" id="CLU_172679_0_0_1"/>
<dbReference type="AlphaFoldDB" id="C4YR65"/>
<accession>C4YR65</accession>
<dbReference type="VEuPathDB" id="FungiDB:CAWG_04564"/>
<gene>
    <name evidence="2" type="ORF">CAWG_04564</name>
</gene>
<evidence type="ECO:0000313" key="2">
    <source>
        <dbReference type="EMBL" id="EEQ46218.1"/>
    </source>
</evidence>
<dbReference type="Proteomes" id="UP000001429">
    <property type="component" value="Chromosome 5"/>
</dbReference>
<dbReference type="OMA" id="NTIMTEL"/>
<dbReference type="PaxDb" id="5476-C4YR65"/>
<reference evidence="2 3" key="1">
    <citation type="journal article" date="2009" name="Nature">
        <title>Evolution of pathogenicity and sexual reproduction in eight Candida genomes.</title>
        <authorList>
            <person name="Butler G."/>
            <person name="Rasmussen M.D."/>
            <person name="Lin M.F."/>
            <person name="Santos M.A."/>
            <person name="Sakthikumar S."/>
            <person name="Munro C.A."/>
            <person name="Rheinbay E."/>
            <person name="Grabherr M."/>
            <person name="Forche A."/>
            <person name="Reedy J.L."/>
            <person name="Agrafioti I."/>
            <person name="Arnaud M.B."/>
            <person name="Bates S."/>
            <person name="Brown A.J."/>
            <person name="Brunke S."/>
            <person name="Costanzo M.C."/>
            <person name="Fitzpatrick D.A."/>
            <person name="de Groot P.W."/>
            <person name="Harris D."/>
            <person name="Hoyer L.L."/>
            <person name="Hube B."/>
            <person name="Klis F.M."/>
            <person name="Kodira C."/>
            <person name="Lennard N."/>
            <person name="Logue M.E."/>
            <person name="Martin R."/>
            <person name="Neiman A.M."/>
            <person name="Nikolaou E."/>
            <person name="Quail M.A."/>
            <person name="Quinn J."/>
            <person name="Santos M.C."/>
            <person name="Schmitzberger F.F."/>
            <person name="Sherlock G."/>
            <person name="Shah P."/>
            <person name="Silverstein K.A."/>
            <person name="Skrzypek M.S."/>
            <person name="Soll D."/>
            <person name="Staggs R."/>
            <person name="Stansfield I."/>
            <person name="Stumpf M.P."/>
            <person name="Sudbery P.E."/>
            <person name="Srikantha T."/>
            <person name="Zeng Q."/>
            <person name="Berman J."/>
            <person name="Berriman M."/>
            <person name="Heitman J."/>
            <person name="Gow N.A."/>
            <person name="Lorenz M.C."/>
            <person name="Birren B.W."/>
            <person name="Kellis M."/>
            <person name="Cuomo C.A."/>
        </authorList>
    </citation>
    <scope>NUCLEOTIDE SEQUENCE [LARGE SCALE GENOMIC DNA]</scope>
    <source>
        <strain evidence="2 3">WO-1</strain>
    </source>
</reference>
<keyword evidence="1" id="KW-1133">Transmembrane helix</keyword>
<keyword evidence="1" id="KW-0812">Transmembrane</keyword>
<name>C4YR65_CANAW</name>
<keyword evidence="3" id="KW-1185">Reference proteome</keyword>
<feature type="transmembrane region" description="Helical" evidence="1">
    <location>
        <begin position="51"/>
        <end position="71"/>
    </location>
</feature>
<keyword evidence="1" id="KW-0472">Membrane</keyword>
<dbReference type="EMBL" id="CM000311">
    <property type="protein sequence ID" value="EEQ46218.1"/>
    <property type="molecule type" value="Genomic_DNA"/>
</dbReference>
<organism evidence="2 3">
    <name type="scientific">Candida albicans (strain WO-1)</name>
    <name type="common">Yeast</name>
    <dbReference type="NCBI Taxonomy" id="294748"/>
    <lineage>
        <taxon>Eukaryota</taxon>
        <taxon>Fungi</taxon>
        <taxon>Dikarya</taxon>
        <taxon>Ascomycota</taxon>
        <taxon>Saccharomycotina</taxon>
        <taxon>Pichiomycetes</taxon>
        <taxon>Debaryomycetaceae</taxon>
        <taxon>Candida/Lodderomyces clade</taxon>
        <taxon>Candida</taxon>
    </lineage>
</organism>
<feature type="transmembrane region" description="Helical" evidence="1">
    <location>
        <begin position="6"/>
        <end position="30"/>
    </location>
</feature>
<sequence>MKVLLLLLYAYLFVSYTSFFFFLIKCYFILYNRNTIMTELQCLTVKFKYEVLFLIHCPATMTSFVCTYRLFGHAFLICCITTCVKDFKCYGRTKCLFLNSITVFYWYQRNNSSIQIIKIYLVSIYFENSNIPIN</sequence>
<protein>
    <submittedName>
        <fullName evidence="2">Uncharacterized protein</fullName>
    </submittedName>
</protein>
<proteinExistence type="predicted"/>
<evidence type="ECO:0000256" key="1">
    <source>
        <dbReference type="SAM" id="Phobius"/>
    </source>
</evidence>
<evidence type="ECO:0000313" key="3">
    <source>
        <dbReference type="Proteomes" id="UP000001429"/>
    </source>
</evidence>